<comment type="pathway">
    <text evidence="5">Cofactor biosynthesis; ubiquinone biosynthesis.</text>
</comment>
<dbReference type="PANTHER" id="PTHR38683">
    <property type="entry name" value="CHORISMATE PYRUVATE-LYASE"/>
    <property type="match status" value="1"/>
</dbReference>
<dbReference type="GO" id="GO:0006744">
    <property type="term" value="P:ubiquinone biosynthetic process"/>
    <property type="evidence" value="ECO:0007669"/>
    <property type="project" value="UniProtKB-UniRule"/>
</dbReference>
<dbReference type="Pfam" id="PF04345">
    <property type="entry name" value="Chor_lyase"/>
    <property type="match status" value="1"/>
</dbReference>
<evidence type="ECO:0000256" key="2">
    <source>
        <dbReference type="ARBA" id="ARBA00022688"/>
    </source>
</evidence>
<proteinExistence type="inferred from homology"/>
<evidence type="ECO:0000256" key="1">
    <source>
        <dbReference type="ARBA" id="ARBA00022490"/>
    </source>
</evidence>
<keyword evidence="2 5" id="KW-0831">Ubiquinone biosynthesis</keyword>
<sequence length="203" mass="22358">MNRQYSPHHATWLNRPPPIATPMQARWLTAPGALTARLRKLGPVTVRVALEASEGATPDEAEALGVHAHAPVWVREVVLLVSGHPCVAARSVTPLADSHSVWQAIRRLRSRPLADLLYHDRTIQRSSFASAILQRAIPLHDVAQLAWSASPAVNNCRPRFLARRSVFVRAGRPLLVAEAFMPDFWLREAPTTARPLPALPQAA</sequence>
<dbReference type="InterPro" id="IPR007440">
    <property type="entry name" value="Chorismate--pyruvate_lyase"/>
</dbReference>
<dbReference type="EC" id="4.1.3.40" evidence="5"/>
<feature type="binding site" evidence="5">
    <location>
        <position position="113"/>
    </location>
    <ligand>
        <name>substrate</name>
    </ligand>
</feature>
<dbReference type="PANTHER" id="PTHR38683:SF1">
    <property type="entry name" value="CHORISMATE PYRUVATE-LYASE"/>
    <property type="match status" value="1"/>
</dbReference>
<dbReference type="Proteomes" id="UP000325161">
    <property type="component" value="Chromosome"/>
</dbReference>
<accession>A0A5C0B269</accession>
<dbReference type="HAMAP" id="MF_01632">
    <property type="entry name" value="UbiC"/>
    <property type="match status" value="1"/>
</dbReference>
<dbReference type="RefSeq" id="WP_148817104.1">
    <property type="nucleotide sequence ID" value="NZ_CP043046.1"/>
</dbReference>
<dbReference type="GO" id="GO:0005829">
    <property type="term" value="C:cytosol"/>
    <property type="evidence" value="ECO:0007669"/>
    <property type="project" value="TreeGrafter"/>
</dbReference>
<comment type="function">
    <text evidence="5">Removes the pyruvyl group from chorismate, with concomitant aromatization of the ring, to provide 4-hydroxybenzoate (4HB) for the ubiquinone pathway.</text>
</comment>
<keyword evidence="1 5" id="KW-0963">Cytoplasm</keyword>
<gene>
    <name evidence="5" type="primary">ubiC</name>
    <name evidence="6" type="ORF">FXN63_20795</name>
</gene>
<evidence type="ECO:0000256" key="4">
    <source>
        <dbReference type="ARBA" id="ARBA00023317"/>
    </source>
</evidence>
<dbReference type="OrthoDB" id="8606430at2"/>
<dbReference type="GO" id="GO:0042866">
    <property type="term" value="P:pyruvate biosynthetic process"/>
    <property type="evidence" value="ECO:0007669"/>
    <property type="project" value="UniProtKB-UniRule"/>
</dbReference>
<keyword evidence="4 5" id="KW-0670">Pyruvate</keyword>
<dbReference type="Gene3D" id="3.40.1410.10">
    <property type="entry name" value="Chorismate lyase-like"/>
    <property type="match status" value="1"/>
</dbReference>
<reference evidence="6 7" key="1">
    <citation type="submission" date="2019-08" db="EMBL/GenBank/DDBJ databases">
        <title>Amphibian skin-associated Pigmentiphaga: genome sequence and occurrence across geography and hosts.</title>
        <authorList>
            <person name="Bletz M.C."/>
            <person name="Bunk B."/>
            <person name="Sproeer C."/>
            <person name="Biwer P."/>
            <person name="Reiter S."/>
            <person name="Rabemananjara F.C.E."/>
            <person name="Schulz S."/>
            <person name="Overmann J."/>
            <person name="Vences M."/>
        </authorList>
    </citation>
    <scope>NUCLEOTIDE SEQUENCE [LARGE SCALE GENOMIC DNA]</scope>
    <source>
        <strain evidence="6 7">Mada1488</strain>
    </source>
</reference>
<evidence type="ECO:0000313" key="6">
    <source>
        <dbReference type="EMBL" id="QEI08004.1"/>
    </source>
</evidence>
<keyword evidence="7" id="KW-1185">Reference proteome</keyword>
<dbReference type="InterPro" id="IPR028978">
    <property type="entry name" value="Chorismate_lyase_/UTRA_dom_sf"/>
</dbReference>
<feature type="binding site" evidence="5">
    <location>
        <position position="75"/>
    </location>
    <ligand>
        <name>substrate</name>
    </ligand>
</feature>
<dbReference type="SUPFAM" id="SSF64288">
    <property type="entry name" value="Chorismate lyase-like"/>
    <property type="match status" value="1"/>
</dbReference>
<comment type="caution">
    <text evidence="5">Lacks conserved residue(s) required for the propagation of feature annotation.</text>
</comment>
<dbReference type="AlphaFoldDB" id="A0A5C0B269"/>
<name>A0A5C0B269_9BURK</name>
<evidence type="ECO:0000256" key="5">
    <source>
        <dbReference type="HAMAP-Rule" id="MF_01632"/>
    </source>
</evidence>
<keyword evidence="3 5" id="KW-0456">Lyase</keyword>
<comment type="similarity">
    <text evidence="5">Belongs to the UbiC family.</text>
</comment>
<dbReference type="EMBL" id="CP043046">
    <property type="protein sequence ID" value="QEI08004.1"/>
    <property type="molecule type" value="Genomic_DNA"/>
</dbReference>
<comment type="subcellular location">
    <subcellularLocation>
        <location evidence="5">Cytoplasm</location>
    </subcellularLocation>
</comment>
<comment type="catalytic activity">
    <reaction evidence="5">
        <text>chorismate = 4-hydroxybenzoate + pyruvate</text>
        <dbReference type="Rhea" id="RHEA:16505"/>
        <dbReference type="ChEBI" id="CHEBI:15361"/>
        <dbReference type="ChEBI" id="CHEBI:17879"/>
        <dbReference type="ChEBI" id="CHEBI:29748"/>
        <dbReference type="EC" id="4.1.3.40"/>
    </reaction>
</comment>
<evidence type="ECO:0000256" key="3">
    <source>
        <dbReference type="ARBA" id="ARBA00023239"/>
    </source>
</evidence>
<evidence type="ECO:0000313" key="7">
    <source>
        <dbReference type="Proteomes" id="UP000325161"/>
    </source>
</evidence>
<organism evidence="6 7">
    <name type="scientific">Pigmentiphaga aceris</name>
    <dbReference type="NCBI Taxonomy" id="1940612"/>
    <lineage>
        <taxon>Bacteria</taxon>
        <taxon>Pseudomonadati</taxon>
        <taxon>Pseudomonadota</taxon>
        <taxon>Betaproteobacteria</taxon>
        <taxon>Burkholderiales</taxon>
        <taxon>Alcaligenaceae</taxon>
        <taxon>Pigmentiphaga</taxon>
    </lineage>
</organism>
<feature type="binding site" evidence="5">
    <location>
        <position position="178"/>
    </location>
    <ligand>
        <name>substrate</name>
    </ligand>
</feature>
<protein>
    <recommendedName>
        <fullName evidence="5">Probable chorismate pyruvate-lyase</fullName>
        <shortName evidence="5">CL</shortName>
        <shortName evidence="5">CPL</shortName>
        <ecNumber evidence="5">4.1.3.40</ecNumber>
    </recommendedName>
</protein>
<dbReference type="KEGG" id="pacr:FXN63_20795"/>
<dbReference type="GO" id="GO:0008813">
    <property type="term" value="F:chorismate lyase activity"/>
    <property type="evidence" value="ECO:0007669"/>
    <property type="project" value="UniProtKB-UniRule"/>
</dbReference>
<dbReference type="UniPathway" id="UPA00232"/>